<proteinExistence type="predicted"/>
<dbReference type="EMBL" id="JAKOGI010000006">
    <property type="protein sequence ID" value="KAJ8451980.1"/>
    <property type="molecule type" value="Genomic_DNA"/>
</dbReference>
<dbReference type="Proteomes" id="UP001153076">
    <property type="component" value="Unassembled WGS sequence"/>
</dbReference>
<reference evidence="1" key="1">
    <citation type="submission" date="2022-04" db="EMBL/GenBank/DDBJ databases">
        <title>Carnegiea gigantea Genome sequencing and assembly v2.</title>
        <authorList>
            <person name="Copetti D."/>
            <person name="Sanderson M.J."/>
            <person name="Burquez A."/>
            <person name="Wojciechowski M.F."/>
        </authorList>
    </citation>
    <scope>NUCLEOTIDE SEQUENCE</scope>
    <source>
        <strain evidence="1">SGP5-SGP5p</strain>
        <tissue evidence="1">Aerial part</tissue>
    </source>
</reference>
<accession>A0A9Q1QTR2</accession>
<sequence length="169" mass="19112">MAFSLLYDRADYVRESFIWCWRRAKRPPRPLPEDYHILCLRFSLPEAERVAADFELPEILQVTFYTMLLNEAVELSVVRGFMADGLKSSLVGLNELCQSRTERSAASVTDHCSGGPSSFGQSGRKLEIKWDPSTPGPRSLPSVYHSLCPHFDLGVVTRYAHDSNTLEMV</sequence>
<name>A0A9Q1QTR2_9CARY</name>
<evidence type="ECO:0000313" key="2">
    <source>
        <dbReference type="Proteomes" id="UP001153076"/>
    </source>
</evidence>
<keyword evidence="2" id="KW-1185">Reference proteome</keyword>
<dbReference type="AlphaFoldDB" id="A0A9Q1QTR2"/>
<protein>
    <submittedName>
        <fullName evidence="1">Uncharacterized protein</fullName>
    </submittedName>
</protein>
<comment type="caution">
    <text evidence="1">The sequence shown here is derived from an EMBL/GenBank/DDBJ whole genome shotgun (WGS) entry which is preliminary data.</text>
</comment>
<gene>
    <name evidence="1" type="ORF">Cgig2_016561</name>
</gene>
<organism evidence="1 2">
    <name type="scientific">Carnegiea gigantea</name>
    <dbReference type="NCBI Taxonomy" id="171969"/>
    <lineage>
        <taxon>Eukaryota</taxon>
        <taxon>Viridiplantae</taxon>
        <taxon>Streptophyta</taxon>
        <taxon>Embryophyta</taxon>
        <taxon>Tracheophyta</taxon>
        <taxon>Spermatophyta</taxon>
        <taxon>Magnoliopsida</taxon>
        <taxon>eudicotyledons</taxon>
        <taxon>Gunneridae</taxon>
        <taxon>Pentapetalae</taxon>
        <taxon>Caryophyllales</taxon>
        <taxon>Cactineae</taxon>
        <taxon>Cactaceae</taxon>
        <taxon>Cactoideae</taxon>
        <taxon>Echinocereeae</taxon>
        <taxon>Carnegiea</taxon>
    </lineage>
</organism>
<evidence type="ECO:0000313" key="1">
    <source>
        <dbReference type="EMBL" id="KAJ8451980.1"/>
    </source>
</evidence>